<dbReference type="RefSeq" id="WP_219157274.1">
    <property type="nucleotide sequence ID" value="NZ_JAHWQX010000001.1"/>
</dbReference>
<evidence type="ECO:0000313" key="4">
    <source>
        <dbReference type="EMBL" id="MBW3095754.1"/>
    </source>
</evidence>
<dbReference type="GO" id="GO:0016746">
    <property type="term" value="F:acyltransferase activity"/>
    <property type="evidence" value="ECO:0007669"/>
    <property type="project" value="UniProtKB-KW"/>
</dbReference>
<name>A0ABS6WIH6_9HYPH</name>
<protein>
    <submittedName>
        <fullName evidence="4">GNAT family N-acetyltransferase</fullName>
        <ecNumber evidence="4">2.3.1.-</ecNumber>
    </submittedName>
</protein>
<dbReference type="Proteomes" id="UP001430804">
    <property type="component" value="Unassembled WGS sequence"/>
</dbReference>
<gene>
    <name evidence="4" type="ORF">KY465_00515</name>
</gene>
<evidence type="ECO:0000256" key="1">
    <source>
        <dbReference type="ARBA" id="ARBA00022679"/>
    </source>
</evidence>
<dbReference type="InterPro" id="IPR050832">
    <property type="entry name" value="Bact_Acetyltransf"/>
</dbReference>
<feature type="domain" description="N-acetyltransferase" evidence="3">
    <location>
        <begin position="1"/>
        <end position="139"/>
    </location>
</feature>
<dbReference type="PROSITE" id="PS51186">
    <property type="entry name" value="GNAT"/>
    <property type="match status" value="1"/>
</dbReference>
<evidence type="ECO:0000259" key="3">
    <source>
        <dbReference type="PROSITE" id="PS51186"/>
    </source>
</evidence>
<dbReference type="PANTHER" id="PTHR43877">
    <property type="entry name" value="AMINOALKYLPHOSPHONATE N-ACETYLTRANSFERASE-RELATED-RELATED"/>
    <property type="match status" value="1"/>
</dbReference>
<dbReference type="PANTHER" id="PTHR43877:SF2">
    <property type="entry name" value="AMINOALKYLPHOSPHONATE N-ACETYLTRANSFERASE-RELATED"/>
    <property type="match status" value="1"/>
</dbReference>
<keyword evidence="2 4" id="KW-0012">Acyltransferase</keyword>
<proteinExistence type="predicted"/>
<evidence type="ECO:0000256" key="2">
    <source>
        <dbReference type="ARBA" id="ARBA00023315"/>
    </source>
</evidence>
<reference evidence="4" key="1">
    <citation type="submission" date="2021-07" db="EMBL/GenBank/DDBJ databases">
        <title>Pseudohoeflea marina sp. nov. a polyhydroxyalcanoate-producing bacterium.</title>
        <authorList>
            <person name="Zheng W."/>
            <person name="Yu S."/>
            <person name="Huang Y."/>
        </authorList>
    </citation>
    <scope>NUCLEOTIDE SEQUENCE</scope>
    <source>
        <strain evidence="4">DP4N28-3</strain>
    </source>
</reference>
<dbReference type="CDD" id="cd04301">
    <property type="entry name" value="NAT_SF"/>
    <property type="match status" value="1"/>
</dbReference>
<accession>A0ABS6WIH6</accession>
<dbReference type="InterPro" id="IPR000182">
    <property type="entry name" value="GNAT_dom"/>
</dbReference>
<evidence type="ECO:0000313" key="5">
    <source>
        <dbReference type="Proteomes" id="UP001430804"/>
    </source>
</evidence>
<dbReference type="EC" id="2.3.1.-" evidence="4"/>
<keyword evidence="5" id="KW-1185">Reference proteome</keyword>
<keyword evidence="1 4" id="KW-0808">Transferase</keyword>
<organism evidence="4 5">
    <name type="scientific">Pseudohoeflea coraliihabitans</name>
    <dbReference type="NCBI Taxonomy" id="2860393"/>
    <lineage>
        <taxon>Bacteria</taxon>
        <taxon>Pseudomonadati</taxon>
        <taxon>Pseudomonadota</taxon>
        <taxon>Alphaproteobacteria</taxon>
        <taxon>Hyphomicrobiales</taxon>
        <taxon>Rhizobiaceae</taxon>
        <taxon>Pseudohoeflea</taxon>
    </lineage>
</organism>
<dbReference type="Pfam" id="PF00583">
    <property type="entry name" value="Acetyltransf_1"/>
    <property type="match status" value="1"/>
</dbReference>
<comment type="caution">
    <text evidence="4">The sequence shown here is derived from an EMBL/GenBank/DDBJ whole genome shotgun (WGS) entry which is preliminary data.</text>
</comment>
<sequence length="155" mass="17045">MVEIRRLATGGVELAARLDAMLDEAADALGVPFNPVEVVLEAREPDGTLLGGLSGYGQLGWLFVKLLALTPEARGRGVGMQLIRRAEDVAREHGWSGVYLDTFTFQAPAFYRKLGYREIGRLPAIDGHPQRIWFARKLAATGETKHAAKEIDQDE</sequence>
<dbReference type="EMBL" id="JAHWQX010000001">
    <property type="protein sequence ID" value="MBW3095754.1"/>
    <property type="molecule type" value="Genomic_DNA"/>
</dbReference>